<dbReference type="Gene3D" id="3.40.50.300">
    <property type="entry name" value="P-loop containing nucleotide triphosphate hydrolases"/>
    <property type="match status" value="1"/>
</dbReference>
<organism evidence="2 3">
    <name type="scientific">Venenivibrio stagnispumantis</name>
    <dbReference type="NCBI Taxonomy" id="407998"/>
    <lineage>
        <taxon>Bacteria</taxon>
        <taxon>Pseudomonadati</taxon>
        <taxon>Aquificota</taxon>
        <taxon>Aquificia</taxon>
        <taxon>Aquificales</taxon>
        <taxon>Hydrogenothermaceae</taxon>
        <taxon>Venenivibrio</taxon>
    </lineage>
</organism>
<dbReference type="RefSeq" id="WP_265133707.1">
    <property type="nucleotide sequence ID" value="NZ_FXTX01000001.1"/>
</dbReference>
<proteinExistence type="predicted"/>
<dbReference type="InterPro" id="IPR003593">
    <property type="entry name" value="AAA+_ATPase"/>
</dbReference>
<dbReference type="Proteomes" id="UP001157947">
    <property type="component" value="Unassembled WGS sequence"/>
</dbReference>
<comment type="caution">
    <text evidence="2">The sequence shown here is derived from an EMBL/GenBank/DDBJ whole genome shotgun (WGS) entry which is preliminary data.</text>
</comment>
<dbReference type="PANTHER" id="PTHR30050">
    <property type="entry name" value="CHROMOSOMAL REPLICATION INITIATOR PROTEIN DNAA"/>
    <property type="match status" value="1"/>
</dbReference>
<reference evidence="2" key="1">
    <citation type="submission" date="2017-05" db="EMBL/GenBank/DDBJ databases">
        <authorList>
            <person name="Varghese N."/>
            <person name="Submissions S."/>
        </authorList>
    </citation>
    <scope>NUCLEOTIDE SEQUENCE</scope>
    <source>
        <strain evidence="2">DSM 18763</strain>
    </source>
</reference>
<evidence type="ECO:0000313" key="3">
    <source>
        <dbReference type="Proteomes" id="UP001157947"/>
    </source>
</evidence>
<dbReference type="GO" id="GO:0005524">
    <property type="term" value="F:ATP binding"/>
    <property type="evidence" value="ECO:0007669"/>
    <property type="project" value="InterPro"/>
</dbReference>
<dbReference type="SUPFAM" id="SSF52540">
    <property type="entry name" value="P-loop containing nucleoside triphosphate hydrolases"/>
    <property type="match status" value="1"/>
</dbReference>
<protein>
    <submittedName>
        <fullName evidence="2">DNA replication protein DnaC</fullName>
    </submittedName>
</protein>
<dbReference type="GO" id="GO:0006260">
    <property type="term" value="P:DNA replication"/>
    <property type="evidence" value="ECO:0007669"/>
    <property type="project" value="TreeGrafter"/>
</dbReference>
<dbReference type="AlphaFoldDB" id="A0AA45WI45"/>
<keyword evidence="3" id="KW-1185">Reference proteome</keyword>
<gene>
    <name evidence="2" type="ORF">SAMN06264868_10121</name>
</gene>
<feature type="domain" description="AAA+ ATPase" evidence="1">
    <location>
        <begin position="84"/>
        <end position="215"/>
    </location>
</feature>
<dbReference type="SMART" id="SM00382">
    <property type="entry name" value="AAA"/>
    <property type="match status" value="1"/>
</dbReference>
<dbReference type="PANTHER" id="PTHR30050:SF4">
    <property type="entry name" value="ATP-BINDING PROTEIN RV3427C IN INSERTION SEQUENCE-RELATED"/>
    <property type="match status" value="1"/>
</dbReference>
<accession>A0AA45WI45</accession>
<dbReference type="Pfam" id="PF01695">
    <property type="entry name" value="IstB_IS21"/>
    <property type="match status" value="1"/>
</dbReference>
<evidence type="ECO:0000313" key="2">
    <source>
        <dbReference type="EMBL" id="SMP00212.1"/>
    </source>
</evidence>
<dbReference type="InterPro" id="IPR027417">
    <property type="entry name" value="P-loop_NTPase"/>
</dbReference>
<dbReference type="CDD" id="cd00009">
    <property type="entry name" value="AAA"/>
    <property type="match status" value="1"/>
</dbReference>
<sequence>MILKKDIEEIKCNKCYDTGWIKTDEGVVRCDCKEKEYQKKANILMNIPKRYADATFENFRPISEEQKKAKNISQEYVYENDYKKGKGLFFYGKPGVGKTHLAVAILKEFYKTRNIIGFFYDARILMNDLKSAFDVSSSNKDLLQRVIKTPILVLDDFGSERLTDWARDIINYIIASRYNEELPIIITSNIQIEAKENPEQLRERIGESITSRLLHMCEFIEVAGEDYRMLGKAKD</sequence>
<name>A0AA45WI45_9AQUI</name>
<dbReference type="EMBL" id="FXTX01000001">
    <property type="protein sequence ID" value="SMP00212.1"/>
    <property type="molecule type" value="Genomic_DNA"/>
</dbReference>
<evidence type="ECO:0000259" key="1">
    <source>
        <dbReference type="SMART" id="SM00382"/>
    </source>
</evidence>
<dbReference type="InterPro" id="IPR002611">
    <property type="entry name" value="IstB_ATP-bd"/>
</dbReference>